<evidence type="ECO:0000259" key="4">
    <source>
        <dbReference type="PROSITE" id="PS51286"/>
    </source>
</evidence>
<dbReference type="PANTHER" id="PTHR21228:SF70">
    <property type="entry name" value="FAST KINASE DOMAIN-CONTAINING PROTEIN 5, MITOCHONDRIAL"/>
    <property type="match status" value="1"/>
</dbReference>
<gene>
    <name evidence="5" type="ORF">P4O66_016158</name>
</gene>
<proteinExistence type="predicted"/>
<dbReference type="InterPro" id="IPR013579">
    <property type="entry name" value="FAST_2"/>
</dbReference>
<sequence>MSTRAMLRYVAKLRHAHSHLRLECRHISSRQKKGKHEGEEENGPEKLQSLVYNPSAYYQNKVERSVLLRDASVLDEEKEAGSPAVVSAVFRQPGNPYTVSSSRCLSSAKNMLLGLALNGEAAGKRNKPVKNPKGNKLDVKVDTRAFQRCRPEYSSFTHDVSRRPAVLHIKEALLLLHKVTLIKGNMEPSDITSLLCELGRVAPEQTVVVRGDTCFYMLLRHTMESLPSFTHTQLLEILQSFLALELSPSHAVLGQLESEFARRAGVMELRQLLLAADLWRSLRCSVPQYLERLGDVISQHFGQMGPPELVQFMYVLGESRYCPASLLPPLEVLLMRHLDRLKGEELVTVCLGLFKSQSSLSEGAVRRLVDRTLAVIEHVSDFGLVNVMKLMRFSHLDHVPWLEAMANEVPRRAPQMGVQGLMHVALACSALHYRDDRILLSVAQHLPQKASHYRSKDAAKLLWAFGTLGIVPGQYTSLYSGLTEVLRERQAEFQRFPEHLLTALLGLAFAGEFPHDLLSLALSPTFVRQASQLQKMELKKDLFTLDGTVGIELPGWTGPRLSPPLREEVTKQLWDYAQSDVCLKLEVVEAESMLKELLGGEAFVCKRMILPHMRSIDLEVHLDPSDKPLSLTSDPLVGSPASDEGSCGPLGWEAGHVGVNLTDDLLAQLTHAKNTLLQPSACPARCPNLCPVEPQGERGGILSVGVDLSDDPWHTLTKRKGLSPAVGQVPSRPARRRLAIQVTNRNHYCYRTRQLLGFHAMKRRQLELEGYGVVELPYWEWLPLLRRARVEKLAYLHCKIFSSLEAAKRTCCSCFSGIYERETHSINPPVGLLQPGLAVTSVTGSLPSQVSCQQQKERREEKRTQFGQKY</sequence>
<dbReference type="EMBL" id="JAROKS010000023">
    <property type="protein sequence ID" value="KAK1787666.1"/>
    <property type="molecule type" value="Genomic_DNA"/>
</dbReference>
<dbReference type="InterPro" id="IPR010622">
    <property type="entry name" value="FAST_Leu-rich"/>
</dbReference>
<feature type="region of interest" description="Disordered" evidence="3">
    <location>
        <begin position="28"/>
        <end position="47"/>
    </location>
</feature>
<evidence type="ECO:0000256" key="1">
    <source>
        <dbReference type="ARBA" id="ARBA00004173"/>
    </source>
</evidence>
<dbReference type="GO" id="GO:0044528">
    <property type="term" value="P:regulation of mitochondrial mRNA stability"/>
    <property type="evidence" value="ECO:0007669"/>
    <property type="project" value="InterPro"/>
</dbReference>
<dbReference type="GO" id="GO:0003723">
    <property type="term" value="F:RNA binding"/>
    <property type="evidence" value="ECO:0007669"/>
    <property type="project" value="TreeGrafter"/>
</dbReference>
<dbReference type="Pfam" id="PF08368">
    <property type="entry name" value="FAST_2"/>
    <property type="match status" value="1"/>
</dbReference>
<dbReference type="SMART" id="SM00952">
    <property type="entry name" value="RAP"/>
    <property type="match status" value="1"/>
</dbReference>
<dbReference type="PANTHER" id="PTHR21228">
    <property type="entry name" value="FAST LEU-RICH DOMAIN-CONTAINING"/>
    <property type="match status" value="1"/>
</dbReference>
<name>A0AAD9DMZ3_9TELE</name>
<comment type="caution">
    <text evidence="5">The sequence shown here is derived from an EMBL/GenBank/DDBJ whole genome shotgun (WGS) entry which is preliminary data.</text>
</comment>
<protein>
    <recommendedName>
        <fullName evidence="4">RAP domain-containing protein</fullName>
    </recommendedName>
</protein>
<keyword evidence="2" id="KW-0496">Mitochondrion</keyword>
<keyword evidence="6" id="KW-1185">Reference proteome</keyword>
<evidence type="ECO:0000313" key="6">
    <source>
        <dbReference type="Proteomes" id="UP001239994"/>
    </source>
</evidence>
<evidence type="ECO:0000256" key="3">
    <source>
        <dbReference type="SAM" id="MobiDB-lite"/>
    </source>
</evidence>
<dbReference type="AlphaFoldDB" id="A0AAD9DMZ3"/>
<dbReference type="GO" id="GO:0035770">
    <property type="term" value="C:ribonucleoprotein granule"/>
    <property type="evidence" value="ECO:0007669"/>
    <property type="project" value="TreeGrafter"/>
</dbReference>
<accession>A0AAD9DMZ3</accession>
<dbReference type="GO" id="GO:0005759">
    <property type="term" value="C:mitochondrial matrix"/>
    <property type="evidence" value="ECO:0007669"/>
    <property type="project" value="TreeGrafter"/>
</dbReference>
<dbReference type="Pfam" id="PF06743">
    <property type="entry name" value="FAST_1"/>
    <property type="match status" value="1"/>
</dbReference>
<dbReference type="Pfam" id="PF08373">
    <property type="entry name" value="RAP"/>
    <property type="match status" value="1"/>
</dbReference>
<evidence type="ECO:0000256" key="2">
    <source>
        <dbReference type="ARBA" id="ARBA00023128"/>
    </source>
</evidence>
<comment type="subcellular location">
    <subcellularLocation>
        <location evidence="1">Mitochondrion</location>
    </subcellularLocation>
</comment>
<dbReference type="PROSITE" id="PS51286">
    <property type="entry name" value="RAP"/>
    <property type="match status" value="1"/>
</dbReference>
<dbReference type="Proteomes" id="UP001239994">
    <property type="component" value="Unassembled WGS sequence"/>
</dbReference>
<dbReference type="InterPro" id="IPR013584">
    <property type="entry name" value="RAP"/>
</dbReference>
<organism evidence="5 6">
    <name type="scientific">Electrophorus voltai</name>
    <dbReference type="NCBI Taxonomy" id="2609070"/>
    <lineage>
        <taxon>Eukaryota</taxon>
        <taxon>Metazoa</taxon>
        <taxon>Chordata</taxon>
        <taxon>Craniata</taxon>
        <taxon>Vertebrata</taxon>
        <taxon>Euteleostomi</taxon>
        <taxon>Actinopterygii</taxon>
        <taxon>Neopterygii</taxon>
        <taxon>Teleostei</taxon>
        <taxon>Ostariophysi</taxon>
        <taxon>Gymnotiformes</taxon>
        <taxon>Gymnotoidei</taxon>
        <taxon>Gymnotidae</taxon>
        <taxon>Electrophorus</taxon>
    </lineage>
</organism>
<dbReference type="InterPro" id="IPR050870">
    <property type="entry name" value="FAST_kinase"/>
</dbReference>
<evidence type="ECO:0000313" key="5">
    <source>
        <dbReference type="EMBL" id="KAK1787666.1"/>
    </source>
</evidence>
<reference evidence="5" key="1">
    <citation type="submission" date="2023-03" db="EMBL/GenBank/DDBJ databases">
        <title>Electrophorus voltai genome.</title>
        <authorList>
            <person name="Bian C."/>
        </authorList>
    </citation>
    <scope>NUCLEOTIDE SEQUENCE</scope>
    <source>
        <strain evidence="5">CB-2022</strain>
        <tissue evidence="5">Muscle</tissue>
    </source>
</reference>
<dbReference type="GO" id="GO:0000963">
    <property type="term" value="P:mitochondrial RNA processing"/>
    <property type="evidence" value="ECO:0007669"/>
    <property type="project" value="TreeGrafter"/>
</dbReference>
<feature type="domain" description="RAP" evidence="4">
    <location>
        <begin position="738"/>
        <end position="798"/>
    </location>
</feature>